<dbReference type="EMBL" id="CP001649">
    <property type="protein sequence ID" value="ACS78942.1"/>
    <property type="molecule type" value="Genomic_DNA"/>
</dbReference>
<evidence type="ECO:0000313" key="2">
    <source>
        <dbReference type="Proteomes" id="UP000002601"/>
    </source>
</evidence>
<dbReference type="eggNOG" id="ENOG503334D">
    <property type="taxonomic scope" value="Bacteria"/>
</dbReference>
<dbReference type="KEGG" id="dsa:Desal_0876"/>
<accession>C6BZN5</accession>
<organism evidence="1 2">
    <name type="scientific">Maridesulfovibrio salexigens (strain ATCC 14822 / DSM 2638 / NCIMB 8403 / VKM B-1763)</name>
    <name type="common">Desulfovibrio salexigens</name>
    <dbReference type="NCBI Taxonomy" id="526222"/>
    <lineage>
        <taxon>Bacteria</taxon>
        <taxon>Pseudomonadati</taxon>
        <taxon>Thermodesulfobacteriota</taxon>
        <taxon>Desulfovibrionia</taxon>
        <taxon>Desulfovibrionales</taxon>
        <taxon>Desulfovibrionaceae</taxon>
        <taxon>Maridesulfovibrio</taxon>
    </lineage>
</organism>
<dbReference type="Proteomes" id="UP000002601">
    <property type="component" value="Chromosome"/>
</dbReference>
<evidence type="ECO:0000313" key="1">
    <source>
        <dbReference type="EMBL" id="ACS78942.1"/>
    </source>
</evidence>
<dbReference type="HOGENOM" id="CLU_561090_0_0_7"/>
<keyword evidence="2" id="KW-1185">Reference proteome</keyword>
<name>C6BZN5_MARSD</name>
<sequence>MSQFNKEIKESFLNLERNASDIIDSFNDDSGLNMWPAVRQCYMYDFKIGQTSRYIENNLTNNSFFHKEKLATSPPLLRGLTRIKKGACLLIGLPKLYTLQTQNGKYDPYLDPIADIASEIGLSPLKIIHGTFPEKTDTYNPTIEIPHQVSEQELINVNQLQQPESYQDYANLCLQHKHPALHLTNIWKTHYTIQSHYELYLKYLETIEPCMVILICYYCPLNLGIALACDKLNIPCIDYQHGIQSHPHLGYNFGYMPPSGYKTIPKWFFTWGESYQKNLENEFAAQTYHQSLIGGKPTHIAWHKGTLPEDDNLVARFNEKIQGKEVICVCLPLLGDKKILKELEKAISESPKNWIWLMRKHPLLTTEEYIPWFIDDYPEKIEHDICSRISIELVLTHSKHIVTELSTCPQEALSSFGVKCTLISQIASEIYYKEEVQQGVFRIAKTKDEILNNINVSLREKRIPTETHTTSNPEYLKKALKKVLSY</sequence>
<proteinExistence type="predicted"/>
<dbReference type="RefSeq" id="WP_015850761.1">
    <property type="nucleotide sequence ID" value="NC_012881.1"/>
</dbReference>
<protein>
    <recommendedName>
        <fullName evidence="3">CDP-Glycerol:Poly(Glycerophosphate) glycerophosphotransferase</fullName>
    </recommendedName>
</protein>
<gene>
    <name evidence="1" type="ordered locus">Desal_0876</name>
</gene>
<reference evidence="1 2" key="1">
    <citation type="submission" date="2009-06" db="EMBL/GenBank/DDBJ databases">
        <title>Complete sequence of Desulfovibrio salexigens DSM 2638.</title>
        <authorList>
            <consortium name="US DOE Joint Genome Institute"/>
            <person name="Lucas S."/>
            <person name="Copeland A."/>
            <person name="Lapidus A."/>
            <person name="Glavina del Rio T."/>
            <person name="Tice H."/>
            <person name="Bruce D."/>
            <person name="Goodwin L."/>
            <person name="Pitluck S."/>
            <person name="Munk A.C."/>
            <person name="Brettin T."/>
            <person name="Detter J.C."/>
            <person name="Han C."/>
            <person name="Tapia R."/>
            <person name="Larimer F."/>
            <person name="Land M."/>
            <person name="Hauser L."/>
            <person name="Kyrpides N."/>
            <person name="Anderson I."/>
            <person name="Wall J.D."/>
            <person name="Arkin A.P."/>
            <person name="Dehal P."/>
            <person name="Chivian D."/>
            <person name="Giles B."/>
            <person name="Hazen T.C."/>
        </authorList>
    </citation>
    <scope>NUCLEOTIDE SEQUENCE [LARGE SCALE GENOMIC DNA]</scope>
    <source>
        <strain evidence="2">ATCC 14822 / DSM 2638 / NCIMB 8403 / VKM B-1763</strain>
    </source>
</reference>
<evidence type="ECO:0008006" key="3">
    <source>
        <dbReference type="Google" id="ProtNLM"/>
    </source>
</evidence>
<dbReference type="OrthoDB" id="8704783at2"/>
<dbReference type="AlphaFoldDB" id="C6BZN5"/>